<accession>A0A2M9Z7G4</accession>
<dbReference type="Proteomes" id="UP000231912">
    <property type="component" value="Unassembled WGS sequence"/>
</dbReference>
<feature type="domain" description="Phosphotyrosine protein phosphatase I" evidence="2">
    <location>
        <begin position="50"/>
        <end position="110"/>
    </location>
</feature>
<gene>
    <name evidence="3" type="ORF">CH371_18315</name>
</gene>
<reference evidence="3 4" key="1">
    <citation type="submission" date="2017-07" db="EMBL/GenBank/DDBJ databases">
        <title>Leptospira spp. isolated from tropical soils.</title>
        <authorList>
            <person name="Thibeaux R."/>
            <person name="Iraola G."/>
            <person name="Ferres I."/>
            <person name="Bierque E."/>
            <person name="Girault D."/>
            <person name="Soupe-Gilbert M.-E."/>
            <person name="Picardeau M."/>
            <person name="Goarant C."/>
        </authorList>
    </citation>
    <scope>NUCLEOTIDE SEQUENCE [LARGE SCALE GENOMIC DNA]</scope>
    <source>
        <strain evidence="3 4">FH2-C-A2</strain>
    </source>
</reference>
<dbReference type="InterPro" id="IPR036196">
    <property type="entry name" value="Ptyr_pPase_sf"/>
</dbReference>
<dbReference type="Gene3D" id="3.40.50.2300">
    <property type="match status" value="1"/>
</dbReference>
<dbReference type="PANTHER" id="PTHR43428">
    <property type="entry name" value="ARSENATE REDUCTASE"/>
    <property type="match status" value="1"/>
</dbReference>
<dbReference type="RefSeq" id="WP_100760143.1">
    <property type="nucleotide sequence ID" value="NZ_NPDT01000010.1"/>
</dbReference>
<evidence type="ECO:0000313" key="4">
    <source>
        <dbReference type="Proteomes" id="UP000231912"/>
    </source>
</evidence>
<protein>
    <recommendedName>
        <fullName evidence="2">Phosphotyrosine protein phosphatase I domain-containing protein</fullName>
    </recommendedName>
</protein>
<evidence type="ECO:0000313" key="3">
    <source>
        <dbReference type="EMBL" id="PJZ64373.1"/>
    </source>
</evidence>
<organism evidence="3 4">
    <name type="scientific">Leptospira wolffii</name>
    <dbReference type="NCBI Taxonomy" id="409998"/>
    <lineage>
        <taxon>Bacteria</taxon>
        <taxon>Pseudomonadati</taxon>
        <taxon>Spirochaetota</taxon>
        <taxon>Spirochaetia</taxon>
        <taxon>Leptospirales</taxon>
        <taxon>Leptospiraceae</taxon>
        <taxon>Leptospira</taxon>
    </lineage>
</organism>
<evidence type="ECO:0000256" key="1">
    <source>
        <dbReference type="ARBA" id="ARBA00022849"/>
    </source>
</evidence>
<dbReference type="SUPFAM" id="SSF52788">
    <property type="entry name" value="Phosphotyrosine protein phosphatases I"/>
    <property type="match status" value="1"/>
</dbReference>
<keyword evidence="1" id="KW-0059">Arsenical resistance</keyword>
<sequence>MSNLFTPLEMFLRERETEYSQIGEGRKKTLLQFAESIKSSLAENNLSEMVFVCTHNSRRSQIAQMLMLASAEYLGVSGIRAYSGGTEVTELHHNSALALERIGFKVSTEESNESNPKYWIGFKNEMIPVTAYSKLYSDAVTSKRIFIAIMVCSSADGTCPFVPGAFARISLPYSDPKEFDLSPDPIQAYIKTCEEIGREMLFALSNVRK</sequence>
<comment type="caution">
    <text evidence="3">The sequence shown here is derived from an EMBL/GenBank/DDBJ whole genome shotgun (WGS) entry which is preliminary data.</text>
</comment>
<dbReference type="GO" id="GO:0046685">
    <property type="term" value="P:response to arsenic-containing substance"/>
    <property type="evidence" value="ECO:0007669"/>
    <property type="project" value="UniProtKB-KW"/>
</dbReference>
<proteinExistence type="predicted"/>
<dbReference type="PANTHER" id="PTHR43428:SF1">
    <property type="entry name" value="ARSENATE REDUCTASE"/>
    <property type="match status" value="1"/>
</dbReference>
<dbReference type="AlphaFoldDB" id="A0A2M9Z7G4"/>
<dbReference type="Pfam" id="PF01451">
    <property type="entry name" value="LMWPc"/>
    <property type="match status" value="1"/>
</dbReference>
<dbReference type="EMBL" id="NPDT01000010">
    <property type="protein sequence ID" value="PJZ64373.1"/>
    <property type="molecule type" value="Genomic_DNA"/>
</dbReference>
<evidence type="ECO:0000259" key="2">
    <source>
        <dbReference type="Pfam" id="PF01451"/>
    </source>
</evidence>
<name>A0A2M9Z7G4_9LEPT</name>
<dbReference type="InterPro" id="IPR023485">
    <property type="entry name" value="Ptyr_pPase"/>
</dbReference>